<dbReference type="PANTHER" id="PTHR30600:SF9">
    <property type="entry name" value="BLR7738 PROTEIN"/>
    <property type="match status" value="1"/>
</dbReference>
<evidence type="ECO:0000256" key="4">
    <source>
        <dbReference type="PROSITE-ProRule" id="PRU00433"/>
    </source>
</evidence>
<evidence type="ECO:0000259" key="7">
    <source>
        <dbReference type="PROSITE" id="PS51007"/>
    </source>
</evidence>
<dbReference type="SUPFAM" id="SSF46626">
    <property type="entry name" value="Cytochrome c"/>
    <property type="match status" value="1"/>
</dbReference>
<feature type="compositionally biased region" description="Low complexity" evidence="5">
    <location>
        <begin position="29"/>
        <end position="41"/>
    </location>
</feature>
<evidence type="ECO:0000313" key="8">
    <source>
        <dbReference type="EMBL" id="TPG60983.1"/>
    </source>
</evidence>
<accession>A0A502GJL5</accession>
<dbReference type="OrthoDB" id="9805202at2"/>
<dbReference type="RefSeq" id="WP_140469358.1">
    <property type="nucleotide sequence ID" value="NZ_RCYZ01000011.1"/>
</dbReference>
<dbReference type="InterPro" id="IPR036909">
    <property type="entry name" value="Cyt_c-like_dom_sf"/>
</dbReference>
<evidence type="ECO:0000256" key="2">
    <source>
        <dbReference type="ARBA" id="ARBA00022723"/>
    </source>
</evidence>
<dbReference type="GO" id="GO:0046872">
    <property type="term" value="F:metal ion binding"/>
    <property type="evidence" value="ECO:0007669"/>
    <property type="project" value="UniProtKB-KW"/>
</dbReference>
<protein>
    <recommendedName>
        <fullName evidence="7">Cytochrome c domain-containing protein</fullName>
    </recommendedName>
</protein>
<dbReference type="EMBL" id="RCYZ01000011">
    <property type="protein sequence ID" value="TPG60983.1"/>
    <property type="molecule type" value="Genomic_DNA"/>
</dbReference>
<keyword evidence="9" id="KW-1185">Reference proteome</keyword>
<evidence type="ECO:0000256" key="3">
    <source>
        <dbReference type="ARBA" id="ARBA00023004"/>
    </source>
</evidence>
<organism evidence="8 9">
    <name type="scientific">Hymenobacter nivis</name>
    <dbReference type="NCBI Taxonomy" id="1850093"/>
    <lineage>
        <taxon>Bacteria</taxon>
        <taxon>Pseudomonadati</taxon>
        <taxon>Bacteroidota</taxon>
        <taxon>Cytophagia</taxon>
        <taxon>Cytophagales</taxon>
        <taxon>Hymenobacteraceae</taxon>
        <taxon>Hymenobacter</taxon>
    </lineage>
</organism>
<dbReference type="AlphaFoldDB" id="A0A502GJL5"/>
<evidence type="ECO:0000256" key="1">
    <source>
        <dbReference type="ARBA" id="ARBA00022617"/>
    </source>
</evidence>
<reference evidence="8 9" key="1">
    <citation type="journal article" date="2019" name="Environ. Microbiol.">
        <title>Species interactions and distinct microbial communities in high Arctic permafrost affected cryosols are associated with the CH4 and CO2 gas fluxes.</title>
        <authorList>
            <person name="Altshuler I."/>
            <person name="Hamel J."/>
            <person name="Turney S."/>
            <person name="Magnuson E."/>
            <person name="Levesque R."/>
            <person name="Greer C."/>
            <person name="Whyte L.G."/>
        </authorList>
    </citation>
    <scope>NUCLEOTIDE SEQUENCE [LARGE SCALE GENOMIC DNA]</scope>
    <source>
        <strain evidence="8 9">S9.2P</strain>
    </source>
</reference>
<dbReference type="InterPro" id="IPR051395">
    <property type="entry name" value="Cytochrome_c_Peroxidase/MauG"/>
</dbReference>
<keyword evidence="1 4" id="KW-0349">Heme</keyword>
<keyword evidence="2 4" id="KW-0479">Metal-binding</keyword>
<keyword evidence="6" id="KW-0732">Signal</keyword>
<evidence type="ECO:0000256" key="6">
    <source>
        <dbReference type="SAM" id="SignalP"/>
    </source>
</evidence>
<feature type="domain" description="Cytochrome c" evidence="7">
    <location>
        <begin position="154"/>
        <end position="383"/>
    </location>
</feature>
<gene>
    <name evidence="8" type="ORF">EAH73_20715</name>
</gene>
<dbReference type="InterPro" id="IPR009056">
    <property type="entry name" value="Cyt_c-like_dom"/>
</dbReference>
<dbReference type="GO" id="GO:0020037">
    <property type="term" value="F:heme binding"/>
    <property type="evidence" value="ECO:0007669"/>
    <property type="project" value="InterPro"/>
</dbReference>
<dbReference type="PROSITE" id="PS51007">
    <property type="entry name" value="CYTC"/>
    <property type="match status" value="2"/>
</dbReference>
<name>A0A502GJL5_9BACT</name>
<keyword evidence="3 4" id="KW-0408">Iron</keyword>
<dbReference type="Proteomes" id="UP000317646">
    <property type="component" value="Unassembled WGS sequence"/>
</dbReference>
<dbReference type="PANTHER" id="PTHR30600">
    <property type="entry name" value="CYTOCHROME C PEROXIDASE-RELATED"/>
    <property type="match status" value="1"/>
</dbReference>
<feature type="chain" id="PRO_5021494718" description="Cytochrome c domain-containing protein" evidence="6">
    <location>
        <begin position="33"/>
        <end position="535"/>
    </location>
</feature>
<comment type="caution">
    <text evidence="8">The sequence shown here is derived from an EMBL/GenBank/DDBJ whole genome shotgun (WGS) entry which is preliminary data.</text>
</comment>
<proteinExistence type="predicted"/>
<dbReference type="GO" id="GO:0004130">
    <property type="term" value="F:cytochrome-c peroxidase activity"/>
    <property type="evidence" value="ECO:0007669"/>
    <property type="project" value="TreeGrafter"/>
</dbReference>
<dbReference type="Gene3D" id="1.10.760.10">
    <property type="entry name" value="Cytochrome c-like domain"/>
    <property type="match status" value="1"/>
</dbReference>
<evidence type="ECO:0000256" key="5">
    <source>
        <dbReference type="SAM" id="MobiDB-lite"/>
    </source>
</evidence>
<sequence length="535" mass="56380">MSTFHSLRVPALVASGLALVAAVACNSGGSSTATTDSPTTAHEAVGDTTTNGATSTALHAGSIEAGRDVYRYETFGDEGFWTDAARMPQGMKTAKLTVLQALQAGVSFDADAIPAALRTALASEVKTDHSPAKAPKLNDPSILDQLVKANAVIGMVPKGGKVGVTCALCHAITDKSMYELTDKGTIGKRIDGPTPHTLNVGKLLATCDNTRAFFTTAQLVGPDGSTIGRAPKGLTAKSTEAEFDAYFSNPKYYPVGTFDDSPDGNGNSIHITPFFRQDLAAPYGSSGQNSDLNDFNNTVYTALFDQSNLLSPGGMQFIHGLGATAGDSMLAGYKRVLAATGVTGYPYVTAHMQGKPGDPPTPTGKRVDEQKLRDLQAYVNSLQAPKGVVANAALVEKGRALFVSQKCTDCHNTNQGIAVQSKLVPMNVIWPAYAPKVIAQRKPPLTPIQNSPGTFDDKMVVVDASPGGGIRGNALPLLLDLARKPVFLHDDSVHSLDELFDAKRGKTAPHPFYVVTPAQRAELVAYMKSLDTDSK</sequence>
<feature type="region of interest" description="Disordered" evidence="5">
    <location>
        <begin position="29"/>
        <end position="53"/>
    </location>
</feature>
<feature type="signal peptide" evidence="6">
    <location>
        <begin position="1"/>
        <end position="32"/>
    </location>
</feature>
<feature type="domain" description="Cytochrome c" evidence="7">
    <location>
        <begin position="393"/>
        <end position="531"/>
    </location>
</feature>
<dbReference type="GO" id="GO:0009055">
    <property type="term" value="F:electron transfer activity"/>
    <property type="evidence" value="ECO:0007669"/>
    <property type="project" value="InterPro"/>
</dbReference>
<evidence type="ECO:0000313" key="9">
    <source>
        <dbReference type="Proteomes" id="UP000317646"/>
    </source>
</evidence>